<dbReference type="PROSITE" id="PS00028">
    <property type="entry name" value="ZINC_FINGER_C2H2_1"/>
    <property type="match status" value="1"/>
</dbReference>
<organism evidence="2 3">
    <name type="scientific">Lophiostoma macrostomum CBS 122681</name>
    <dbReference type="NCBI Taxonomy" id="1314788"/>
    <lineage>
        <taxon>Eukaryota</taxon>
        <taxon>Fungi</taxon>
        <taxon>Dikarya</taxon>
        <taxon>Ascomycota</taxon>
        <taxon>Pezizomycotina</taxon>
        <taxon>Dothideomycetes</taxon>
        <taxon>Pleosporomycetidae</taxon>
        <taxon>Pleosporales</taxon>
        <taxon>Lophiostomataceae</taxon>
        <taxon>Lophiostoma</taxon>
    </lineage>
</organism>
<dbReference type="Proteomes" id="UP000799324">
    <property type="component" value="Unassembled WGS sequence"/>
</dbReference>
<dbReference type="Pfam" id="PF12013">
    <property type="entry name" value="OrsD"/>
    <property type="match status" value="1"/>
</dbReference>
<evidence type="ECO:0000313" key="3">
    <source>
        <dbReference type="Proteomes" id="UP000799324"/>
    </source>
</evidence>
<reference evidence="2" key="1">
    <citation type="journal article" date="2020" name="Stud. Mycol.">
        <title>101 Dothideomycetes genomes: a test case for predicting lifestyles and emergence of pathogens.</title>
        <authorList>
            <person name="Haridas S."/>
            <person name="Albert R."/>
            <person name="Binder M."/>
            <person name="Bloem J."/>
            <person name="Labutti K."/>
            <person name="Salamov A."/>
            <person name="Andreopoulos B."/>
            <person name="Baker S."/>
            <person name="Barry K."/>
            <person name="Bills G."/>
            <person name="Bluhm B."/>
            <person name="Cannon C."/>
            <person name="Castanera R."/>
            <person name="Culley D."/>
            <person name="Daum C."/>
            <person name="Ezra D."/>
            <person name="Gonzalez J."/>
            <person name="Henrissat B."/>
            <person name="Kuo A."/>
            <person name="Liang C."/>
            <person name="Lipzen A."/>
            <person name="Lutzoni F."/>
            <person name="Magnuson J."/>
            <person name="Mondo S."/>
            <person name="Nolan M."/>
            <person name="Ohm R."/>
            <person name="Pangilinan J."/>
            <person name="Park H.-J."/>
            <person name="Ramirez L."/>
            <person name="Alfaro M."/>
            <person name="Sun H."/>
            <person name="Tritt A."/>
            <person name="Yoshinaga Y."/>
            <person name="Zwiers L.-H."/>
            <person name="Turgeon B."/>
            <person name="Goodwin S."/>
            <person name="Spatafora J."/>
            <person name="Crous P."/>
            <person name="Grigoriev I."/>
        </authorList>
    </citation>
    <scope>NUCLEOTIDE SEQUENCE</scope>
    <source>
        <strain evidence="2">CBS 122681</strain>
    </source>
</reference>
<feature type="domain" description="C2H2-type" evidence="1">
    <location>
        <begin position="88"/>
        <end position="111"/>
    </location>
</feature>
<dbReference type="OrthoDB" id="416217at2759"/>
<dbReference type="InterPro" id="IPR013087">
    <property type="entry name" value="Znf_C2H2_type"/>
</dbReference>
<accession>A0A6A6STD0</accession>
<evidence type="ECO:0000259" key="1">
    <source>
        <dbReference type="PROSITE" id="PS00028"/>
    </source>
</evidence>
<proteinExistence type="predicted"/>
<dbReference type="AlphaFoldDB" id="A0A6A6STD0"/>
<dbReference type="GO" id="GO:0000981">
    <property type="term" value="F:DNA-binding transcription factor activity, RNA polymerase II-specific"/>
    <property type="evidence" value="ECO:0007669"/>
    <property type="project" value="TreeGrafter"/>
</dbReference>
<dbReference type="InterPro" id="IPR022698">
    <property type="entry name" value="OrsD"/>
</dbReference>
<dbReference type="PANTHER" id="PTHR47657:SF3">
    <property type="entry name" value="ORSELLINIC ACID_F9775 BIOSYNTHESIS CLUSTER PROTEIN D-RELATED"/>
    <property type="match status" value="1"/>
</dbReference>
<dbReference type="SMART" id="SM00355">
    <property type="entry name" value="ZnF_C2H2"/>
    <property type="match status" value="2"/>
</dbReference>
<protein>
    <recommendedName>
        <fullName evidence="1">C2H2-type domain-containing protein</fullName>
    </recommendedName>
</protein>
<evidence type="ECO:0000313" key="2">
    <source>
        <dbReference type="EMBL" id="KAF2649698.1"/>
    </source>
</evidence>
<keyword evidence="3" id="KW-1185">Reference proteome</keyword>
<dbReference type="EMBL" id="MU004482">
    <property type="protein sequence ID" value="KAF2649698.1"/>
    <property type="molecule type" value="Genomic_DNA"/>
</dbReference>
<gene>
    <name evidence="2" type="ORF">K491DRAFT_610255</name>
</gene>
<sequence>MPPTKAAPSGLLLYLREYGVLICRECQYAIQKSALRSHLLRHKIYRDERERLLSSVARFQLYEPDEVPLPDPGSPTISALPLVSGFRCKATKCGHLCASEKRMKRHWSDDHGRIIESASFASFARPATLQTFFRGNKLKYFEVAASYDVDVARTEPMDLEINGDGQSSDDYGQASHVAVISASPSVAQRDTPPSKTGLSSAVANLDLDTLTYFHYYITVTSISLPCPDPSKPMNQYWQHDVVDLALRQRWLMCGLLAISAFHLAILAETETSRLAHREHSAHFYSEFVTECTKRRQDAPESPDVHNEDIKIAAAYIGCVMVCAHWPSAGATLGHGIMQEADDDCPLHYIIATIRGFAVKFSPETDNSYDSQEDAFAHARDIFNYKYPSATEYPNILSSRGDVYSFILDRLRELPSRMAEVFGDPDNIQDVVATLSATATLVRCCDEAFATDETGAVWRATVRWLTRVTERFDHMVHSNKPAALVVLAHWTVIVKRAEDCGCCFLKGCSGAILLDISDRLSAECHSALSLIEGLLS</sequence>
<name>A0A6A6STD0_9PLEO</name>
<dbReference type="InterPro" id="IPR052400">
    <property type="entry name" value="Zn2-C6_fungal_TF"/>
</dbReference>
<dbReference type="PANTHER" id="PTHR47657">
    <property type="entry name" value="STEROL REGULATORY ELEMENT-BINDING PROTEIN ECM22"/>
    <property type="match status" value="1"/>
</dbReference>